<name>A0A2A9DXF4_9MICO</name>
<keyword evidence="3" id="KW-1185">Reference proteome</keyword>
<dbReference type="AlphaFoldDB" id="A0A2A9DXF4"/>
<dbReference type="Pfam" id="PF13472">
    <property type="entry name" value="Lipase_GDSL_2"/>
    <property type="match status" value="1"/>
</dbReference>
<dbReference type="Gene3D" id="3.40.50.1110">
    <property type="entry name" value="SGNH hydrolase"/>
    <property type="match status" value="1"/>
</dbReference>
<protein>
    <submittedName>
        <fullName evidence="2">Lysophospholipase L1-like esterase</fullName>
    </submittedName>
</protein>
<comment type="caution">
    <text evidence="2">The sequence shown here is derived from an EMBL/GenBank/DDBJ whole genome shotgun (WGS) entry which is preliminary data.</text>
</comment>
<dbReference type="EMBL" id="PDJE01000001">
    <property type="protein sequence ID" value="PFG31477.1"/>
    <property type="molecule type" value="Genomic_DNA"/>
</dbReference>
<organism evidence="2 3">
    <name type="scientific">Paramicrobacterium agarici</name>
    <dbReference type="NCBI Taxonomy" id="630514"/>
    <lineage>
        <taxon>Bacteria</taxon>
        <taxon>Bacillati</taxon>
        <taxon>Actinomycetota</taxon>
        <taxon>Actinomycetes</taxon>
        <taxon>Micrococcales</taxon>
        <taxon>Microbacteriaceae</taxon>
        <taxon>Paramicrobacterium</taxon>
    </lineage>
</organism>
<feature type="domain" description="SGNH hydrolase-type esterase" evidence="1">
    <location>
        <begin position="157"/>
        <end position="288"/>
    </location>
</feature>
<proteinExistence type="predicted"/>
<evidence type="ECO:0000313" key="3">
    <source>
        <dbReference type="Proteomes" id="UP000221369"/>
    </source>
</evidence>
<sequence length="302" mass="33187">MRVGVDSGKCFSRAYPIRMTRRDAARSPRTVRWRITAILACAVVAASIVTGVIAAVRPVDSRPVTIAQQDPETGGTAVLASIPFTEAWSRISQADTPFVVTVAGDSTGNAPGEWVDRAFHTLAAEKERPLVIHFWNEETHKYDLVSRANSDAEGAPIVVWNGSASGKTAAYSLKHIDLLVPEQPDAVIINHGLNNVRNPDSAAPQIQAFVRAVDERWEETIGYAVILENPRFDRWKEPFEDVVSNVTDWAQPLSNVLLINVYEAYLDSENLDQLLFDDRLHPNTAGSQFTAQVVLTAIQDAS</sequence>
<evidence type="ECO:0000313" key="2">
    <source>
        <dbReference type="EMBL" id="PFG31477.1"/>
    </source>
</evidence>
<accession>A0A2A9DXF4</accession>
<dbReference type="InterPro" id="IPR013830">
    <property type="entry name" value="SGNH_hydro"/>
</dbReference>
<dbReference type="InterPro" id="IPR036514">
    <property type="entry name" value="SGNH_hydro_sf"/>
</dbReference>
<reference evidence="2 3" key="1">
    <citation type="submission" date="2017-10" db="EMBL/GenBank/DDBJ databases">
        <title>Sequencing the genomes of 1000 actinobacteria strains.</title>
        <authorList>
            <person name="Klenk H.-P."/>
        </authorList>
    </citation>
    <scope>NUCLEOTIDE SEQUENCE [LARGE SCALE GENOMIC DNA]</scope>
    <source>
        <strain evidence="2 3">DSM 21798</strain>
    </source>
</reference>
<dbReference type="Proteomes" id="UP000221369">
    <property type="component" value="Unassembled WGS sequence"/>
</dbReference>
<gene>
    <name evidence="2" type="ORF">ATJ78_2445</name>
</gene>
<dbReference type="CDD" id="cd00229">
    <property type="entry name" value="SGNH_hydrolase"/>
    <property type="match status" value="1"/>
</dbReference>
<dbReference type="OrthoDB" id="5102366at2"/>
<dbReference type="SUPFAM" id="SSF52266">
    <property type="entry name" value="SGNH hydrolase"/>
    <property type="match status" value="1"/>
</dbReference>
<evidence type="ECO:0000259" key="1">
    <source>
        <dbReference type="Pfam" id="PF13472"/>
    </source>
</evidence>